<gene>
    <name evidence="2" type="ORF">CLNEO_19820</name>
</gene>
<dbReference type="RefSeq" id="WP_066088236.1">
    <property type="nucleotide sequence ID" value="NZ_LRVM01000006.1"/>
</dbReference>
<keyword evidence="3" id="KW-1185">Reference proteome</keyword>
<organism evidence="2 3">
    <name type="scientific">Anaerotignum neopropionicum</name>
    <dbReference type="NCBI Taxonomy" id="36847"/>
    <lineage>
        <taxon>Bacteria</taxon>
        <taxon>Bacillati</taxon>
        <taxon>Bacillota</taxon>
        <taxon>Clostridia</taxon>
        <taxon>Lachnospirales</taxon>
        <taxon>Anaerotignaceae</taxon>
        <taxon>Anaerotignum</taxon>
    </lineage>
</organism>
<dbReference type="STRING" id="36847.CLNEO_19820"/>
<evidence type="ECO:0008006" key="4">
    <source>
        <dbReference type="Google" id="ProtNLM"/>
    </source>
</evidence>
<dbReference type="OrthoDB" id="2066921at2"/>
<reference evidence="2 3" key="1">
    <citation type="submission" date="2016-01" db="EMBL/GenBank/DDBJ databases">
        <title>Genome sequence of Clostridium neopropionicum X4, DSM-3847.</title>
        <authorList>
            <person name="Poehlein A."/>
            <person name="Beck M.H."/>
            <person name="Bengelsdorf F.R."/>
            <person name="Daniel R."/>
            <person name="Duerre P."/>
        </authorList>
    </citation>
    <scope>NUCLEOTIDE SEQUENCE [LARGE SCALE GENOMIC DNA]</scope>
    <source>
        <strain evidence="2 3">DSM-3847</strain>
    </source>
</reference>
<dbReference type="AlphaFoldDB" id="A0A136WDH4"/>
<feature type="transmembrane region" description="Helical" evidence="1">
    <location>
        <begin position="132"/>
        <end position="155"/>
    </location>
</feature>
<name>A0A136WDH4_9FIRM</name>
<keyword evidence="1" id="KW-1133">Transmembrane helix</keyword>
<protein>
    <recommendedName>
        <fullName evidence="4">Zinc-ribbon domain-containing protein</fullName>
    </recommendedName>
</protein>
<keyword evidence="1" id="KW-0472">Membrane</keyword>
<evidence type="ECO:0000313" key="2">
    <source>
        <dbReference type="EMBL" id="KXL52573.1"/>
    </source>
</evidence>
<feature type="transmembrane region" description="Helical" evidence="1">
    <location>
        <begin position="89"/>
        <end position="112"/>
    </location>
</feature>
<dbReference type="Proteomes" id="UP000070539">
    <property type="component" value="Unassembled WGS sequence"/>
</dbReference>
<accession>A0A136WDH4</accession>
<dbReference type="EMBL" id="LRVM01000006">
    <property type="protein sequence ID" value="KXL52573.1"/>
    <property type="molecule type" value="Genomic_DNA"/>
</dbReference>
<proteinExistence type="predicted"/>
<comment type="caution">
    <text evidence="2">The sequence shown here is derived from an EMBL/GenBank/DDBJ whole genome shotgun (WGS) entry which is preliminary data.</text>
</comment>
<sequence>MSYCPKCGRQILDENLGCPICNLKDNSVNFKGNAGEDTEVIKEFTVEDENGTSQKFQGASEARSWESYQSTEPKPVQEQVIPTILKVTIIILILVVGGVGQIAGLIAGIVLLKSPIDDYRGFGKTLITVSCIMLGIWFLCCIVGGFFGLVGNVMYGISY</sequence>
<evidence type="ECO:0000313" key="3">
    <source>
        <dbReference type="Proteomes" id="UP000070539"/>
    </source>
</evidence>
<keyword evidence="1" id="KW-0812">Transmembrane</keyword>
<evidence type="ECO:0000256" key="1">
    <source>
        <dbReference type="SAM" id="Phobius"/>
    </source>
</evidence>